<name>A0A0V8RWX4_PYROC</name>
<feature type="transmembrane region" description="Helical" evidence="1">
    <location>
        <begin position="62"/>
        <end position="87"/>
    </location>
</feature>
<evidence type="ECO:0000313" key="2">
    <source>
        <dbReference type="EMBL" id="KSW12520.1"/>
    </source>
</evidence>
<proteinExistence type="predicted"/>
<evidence type="ECO:0000313" key="3">
    <source>
        <dbReference type="Proteomes" id="UP000053352"/>
    </source>
</evidence>
<dbReference type="Proteomes" id="UP000053352">
    <property type="component" value="Unassembled WGS sequence"/>
</dbReference>
<dbReference type="AlphaFoldDB" id="A0A0V8RWX4"/>
<dbReference type="RefSeq" id="WP_058371204.1">
    <property type="nucleotide sequence ID" value="NZ_LNTB01000001.1"/>
</dbReference>
<organism evidence="2 3">
    <name type="scientific">Pyrodictium occultum</name>
    <dbReference type="NCBI Taxonomy" id="2309"/>
    <lineage>
        <taxon>Archaea</taxon>
        <taxon>Thermoproteota</taxon>
        <taxon>Thermoprotei</taxon>
        <taxon>Desulfurococcales</taxon>
        <taxon>Pyrodictiaceae</taxon>
        <taxon>Pyrodictium</taxon>
    </lineage>
</organism>
<dbReference type="EMBL" id="LNTB01000001">
    <property type="protein sequence ID" value="KSW12520.1"/>
    <property type="molecule type" value="Genomic_DNA"/>
</dbReference>
<dbReference type="STRING" id="2309.CF15_07315"/>
<accession>A0A0V8RWX4</accession>
<keyword evidence="1" id="KW-0812">Transmembrane</keyword>
<reference evidence="2 3" key="1">
    <citation type="submission" date="2015-11" db="EMBL/GenBank/DDBJ databases">
        <title>Genome sequence of Pyrodictium occultum PL-19, a marine hyperthermophilic archaeon isolated from Volcano, Italy.</title>
        <authorList>
            <person name="Utturkar S."/>
            <person name="Huber H."/>
            <person name="Leptihn S."/>
            <person name="Brown S."/>
            <person name="Stetter K.O."/>
            <person name="Podar M."/>
        </authorList>
    </citation>
    <scope>NUCLEOTIDE SEQUENCE [LARGE SCALE GENOMIC DNA]</scope>
    <source>
        <strain evidence="2 3">PL-19</strain>
    </source>
</reference>
<protein>
    <submittedName>
        <fullName evidence="2">Uncharacterized protein</fullName>
    </submittedName>
</protein>
<gene>
    <name evidence="2" type="ORF">CF15_07315</name>
</gene>
<feature type="transmembrane region" description="Helical" evidence="1">
    <location>
        <begin position="33"/>
        <end position="50"/>
    </location>
</feature>
<keyword evidence="3" id="KW-1185">Reference proteome</keyword>
<evidence type="ECO:0000256" key="1">
    <source>
        <dbReference type="SAM" id="Phobius"/>
    </source>
</evidence>
<sequence>MLLLPLALAAGALLGLALERLGIYSRVSRHVGRLIEALVYLLVFLVGLEAGSALRGGSRSPVLVVLEALAYAAASSLASLASAVALARLTRSRRRAS</sequence>
<keyword evidence="1" id="KW-0472">Membrane</keyword>
<keyword evidence="1" id="KW-1133">Transmembrane helix</keyword>
<comment type="caution">
    <text evidence="2">The sequence shown here is derived from an EMBL/GenBank/DDBJ whole genome shotgun (WGS) entry which is preliminary data.</text>
</comment>